<sequence length="165" mass="18677">MVREQLTLRLTCSTIIMFSLLHCLQGGDIKCFHEKRPKSEGFDREKALGAEETEDNCKACTTTIVDKDEEHIEQRTCSVTDPVYDTVDQLDIVFDPTTRKTLKKEAIRMTNCYQDSCNGESANTQDQCKIVIQIPSRGLTSFPKTSFIILLVLVLNNICAFLLHV</sequence>
<feature type="signal peptide" evidence="2">
    <location>
        <begin position="1"/>
        <end position="26"/>
    </location>
</feature>
<keyword evidence="1" id="KW-0812">Transmembrane</keyword>
<proteinExistence type="predicted"/>
<keyword evidence="1" id="KW-1133">Transmembrane helix</keyword>
<keyword evidence="1" id="KW-0472">Membrane</keyword>
<dbReference type="Proteomes" id="UP001497525">
    <property type="component" value="Unassembled WGS sequence"/>
</dbReference>
<feature type="transmembrane region" description="Helical" evidence="1">
    <location>
        <begin position="145"/>
        <end position="163"/>
    </location>
</feature>
<accession>A0AAV2T4Z9</accession>
<reference evidence="3" key="1">
    <citation type="submission" date="2024-06" db="EMBL/GenBank/DDBJ databases">
        <authorList>
            <person name="Liu X."/>
            <person name="Lenzi L."/>
            <person name="Haldenby T S."/>
            <person name="Uol C."/>
        </authorList>
    </citation>
    <scope>NUCLEOTIDE SEQUENCE</scope>
</reference>
<feature type="chain" id="PRO_5043965767" evidence="2">
    <location>
        <begin position="27"/>
        <end position="165"/>
    </location>
</feature>
<keyword evidence="2" id="KW-0732">Signal</keyword>
<comment type="caution">
    <text evidence="3">The sequence shown here is derived from an EMBL/GenBank/DDBJ whole genome shotgun (WGS) entry which is preliminary data.</text>
</comment>
<evidence type="ECO:0000256" key="1">
    <source>
        <dbReference type="SAM" id="Phobius"/>
    </source>
</evidence>
<organism evidence="3 4">
    <name type="scientific">Calicophoron daubneyi</name>
    <name type="common">Rumen fluke</name>
    <name type="synonym">Paramphistomum daubneyi</name>
    <dbReference type="NCBI Taxonomy" id="300641"/>
    <lineage>
        <taxon>Eukaryota</taxon>
        <taxon>Metazoa</taxon>
        <taxon>Spiralia</taxon>
        <taxon>Lophotrochozoa</taxon>
        <taxon>Platyhelminthes</taxon>
        <taxon>Trematoda</taxon>
        <taxon>Digenea</taxon>
        <taxon>Plagiorchiida</taxon>
        <taxon>Pronocephalata</taxon>
        <taxon>Paramphistomoidea</taxon>
        <taxon>Paramphistomidae</taxon>
        <taxon>Calicophoron</taxon>
    </lineage>
</organism>
<gene>
    <name evidence="3" type="ORF">CDAUBV1_LOCUS5384</name>
</gene>
<name>A0AAV2T4Z9_CALDB</name>
<protein>
    <submittedName>
        <fullName evidence="3">Uncharacterized protein</fullName>
    </submittedName>
</protein>
<evidence type="ECO:0000313" key="4">
    <source>
        <dbReference type="Proteomes" id="UP001497525"/>
    </source>
</evidence>
<evidence type="ECO:0000313" key="3">
    <source>
        <dbReference type="EMBL" id="CAL5132537.1"/>
    </source>
</evidence>
<dbReference type="EMBL" id="CAXLJL010000128">
    <property type="protein sequence ID" value="CAL5132537.1"/>
    <property type="molecule type" value="Genomic_DNA"/>
</dbReference>
<evidence type="ECO:0000256" key="2">
    <source>
        <dbReference type="SAM" id="SignalP"/>
    </source>
</evidence>
<dbReference type="AlphaFoldDB" id="A0AAV2T4Z9"/>